<feature type="domain" description="GGDEF" evidence="4">
    <location>
        <begin position="172"/>
        <end position="299"/>
    </location>
</feature>
<evidence type="ECO:0000313" key="5">
    <source>
        <dbReference type="EMBL" id="EWH11930.1"/>
    </source>
</evidence>
<sequence>MDILQNYLSSDQNTINPLPSQFLESESHYGIGSFSNLSERLHASLDLQRIVQVFADEVAKYVQICGVRIQTEAVTVQTERFVEGIFEHITELHINQKSVAILTYASYREFEHQDLKLLQGLQHKLTMPVFNGLQYYLLQQQTVKDHLTQLGNRAGFDEQFDLAIARTHRDGQPLTLLVIDLDNFKRANDSFGHDMGDEVLKTFAKILRRCIRRSDLAFRFGGDEFAVLLNNAEEDIAMRVAARVQALVSQNALMHQCQVSASIGSATWQLDETSKQLFRRADNALYHAKDCGKNQLKCA</sequence>
<dbReference type="SMART" id="SM00267">
    <property type="entry name" value="GGDEF"/>
    <property type="match status" value="1"/>
</dbReference>
<dbReference type="CDD" id="cd01949">
    <property type="entry name" value="GGDEF"/>
    <property type="match status" value="1"/>
</dbReference>
<dbReference type="InterPro" id="IPR000160">
    <property type="entry name" value="GGDEF_dom"/>
</dbReference>
<dbReference type="InterPro" id="IPR029787">
    <property type="entry name" value="Nucleotide_cyclase"/>
</dbReference>
<dbReference type="PROSITE" id="PS50887">
    <property type="entry name" value="GGDEF"/>
    <property type="match status" value="1"/>
</dbReference>
<dbReference type="AlphaFoldDB" id="W7R2S1"/>
<keyword evidence="6" id="KW-1185">Reference proteome</keyword>
<dbReference type="RefSeq" id="WP_051479532.1">
    <property type="nucleotide sequence ID" value="NZ_ARZY01000002.1"/>
</dbReference>
<dbReference type="Proteomes" id="UP000019276">
    <property type="component" value="Unassembled WGS sequence"/>
</dbReference>
<dbReference type="EMBL" id="ARZY01000002">
    <property type="protein sequence ID" value="EWH11930.1"/>
    <property type="molecule type" value="Genomic_DNA"/>
</dbReference>
<dbReference type="EC" id="2.7.7.65" evidence="2"/>
<gene>
    <name evidence="5" type="ORF">DS2_02063</name>
</gene>
<dbReference type="Pfam" id="PF00990">
    <property type="entry name" value="GGDEF"/>
    <property type="match status" value="1"/>
</dbReference>
<dbReference type="eggNOG" id="COG3706">
    <property type="taxonomic scope" value="Bacteria"/>
</dbReference>
<reference evidence="5 6" key="1">
    <citation type="journal article" date="2014" name="Genome Announc.">
        <title>Draft Genome Sequence of the Agar-Degrading Bacterium Catenovulum sp. Strain DS-2, Isolated from Intestines of Haliotis diversicolor.</title>
        <authorList>
            <person name="Shan D."/>
            <person name="Li X."/>
            <person name="Gu Z."/>
            <person name="Wei G."/>
            <person name="Gao Z."/>
            <person name="Shao Z."/>
        </authorList>
    </citation>
    <scope>NUCLEOTIDE SEQUENCE [LARGE SCALE GENOMIC DNA]</scope>
    <source>
        <strain evidence="5 6">DS-2</strain>
    </source>
</reference>
<organism evidence="5 6">
    <name type="scientific">Catenovulum agarivorans DS-2</name>
    <dbReference type="NCBI Taxonomy" id="1328313"/>
    <lineage>
        <taxon>Bacteria</taxon>
        <taxon>Pseudomonadati</taxon>
        <taxon>Pseudomonadota</taxon>
        <taxon>Gammaproteobacteria</taxon>
        <taxon>Alteromonadales</taxon>
        <taxon>Alteromonadaceae</taxon>
        <taxon>Catenovulum</taxon>
    </lineage>
</organism>
<dbReference type="NCBIfam" id="TIGR00254">
    <property type="entry name" value="GGDEF"/>
    <property type="match status" value="1"/>
</dbReference>
<evidence type="ECO:0000256" key="3">
    <source>
        <dbReference type="ARBA" id="ARBA00034247"/>
    </source>
</evidence>
<dbReference type="PATRIC" id="fig|1328313.3.peg.429"/>
<dbReference type="SUPFAM" id="SSF55073">
    <property type="entry name" value="Nucleotide cyclase"/>
    <property type="match status" value="1"/>
</dbReference>
<dbReference type="GO" id="GO:0052621">
    <property type="term" value="F:diguanylate cyclase activity"/>
    <property type="evidence" value="ECO:0007669"/>
    <property type="project" value="UniProtKB-EC"/>
</dbReference>
<dbReference type="InterPro" id="IPR043128">
    <property type="entry name" value="Rev_trsase/Diguanyl_cyclase"/>
</dbReference>
<dbReference type="STRING" id="1328313.DS2_02063"/>
<proteinExistence type="predicted"/>
<dbReference type="InterPro" id="IPR050469">
    <property type="entry name" value="Diguanylate_Cyclase"/>
</dbReference>
<dbReference type="Gene3D" id="3.30.70.270">
    <property type="match status" value="1"/>
</dbReference>
<comment type="caution">
    <text evidence="5">The sequence shown here is derived from an EMBL/GenBank/DDBJ whole genome shotgun (WGS) entry which is preliminary data.</text>
</comment>
<dbReference type="PANTHER" id="PTHR45138:SF9">
    <property type="entry name" value="DIGUANYLATE CYCLASE DGCM-RELATED"/>
    <property type="match status" value="1"/>
</dbReference>
<accession>W7R2S1</accession>
<evidence type="ECO:0000259" key="4">
    <source>
        <dbReference type="PROSITE" id="PS50887"/>
    </source>
</evidence>
<dbReference type="FunFam" id="3.30.70.270:FF:000001">
    <property type="entry name" value="Diguanylate cyclase domain protein"/>
    <property type="match status" value="1"/>
</dbReference>
<dbReference type="PANTHER" id="PTHR45138">
    <property type="entry name" value="REGULATORY COMPONENTS OF SENSORY TRANSDUCTION SYSTEM"/>
    <property type="match status" value="1"/>
</dbReference>
<name>W7R2S1_9ALTE</name>
<evidence type="ECO:0000256" key="2">
    <source>
        <dbReference type="ARBA" id="ARBA00012528"/>
    </source>
</evidence>
<comment type="cofactor">
    <cofactor evidence="1">
        <name>Mg(2+)</name>
        <dbReference type="ChEBI" id="CHEBI:18420"/>
    </cofactor>
</comment>
<evidence type="ECO:0000256" key="1">
    <source>
        <dbReference type="ARBA" id="ARBA00001946"/>
    </source>
</evidence>
<comment type="catalytic activity">
    <reaction evidence="3">
        <text>2 GTP = 3',3'-c-di-GMP + 2 diphosphate</text>
        <dbReference type="Rhea" id="RHEA:24898"/>
        <dbReference type="ChEBI" id="CHEBI:33019"/>
        <dbReference type="ChEBI" id="CHEBI:37565"/>
        <dbReference type="ChEBI" id="CHEBI:58805"/>
        <dbReference type="EC" id="2.7.7.65"/>
    </reaction>
</comment>
<dbReference type="OrthoDB" id="9812260at2"/>
<protein>
    <recommendedName>
        <fullName evidence="2">diguanylate cyclase</fullName>
        <ecNumber evidence="2">2.7.7.65</ecNumber>
    </recommendedName>
</protein>
<evidence type="ECO:0000313" key="6">
    <source>
        <dbReference type="Proteomes" id="UP000019276"/>
    </source>
</evidence>